<dbReference type="CDD" id="cd04301">
    <property type="entry name" value="NAT_SF"/>
    <property type="match status" value="1"/>
</dbReference>
<dbReference type="EMBL" id="CP014230">
    <property type="protein sequence ID" value="AMD94127.1"/>
    <property type="molecule type" value="Genomic_DNA"/>
</dbReference>
<dbReference type="AlphaFoldDB" id="A0A0X8JSF4"/>
<evidence type="ECO:0000313" key="2">
    <source>
        <dbReference type="EMBL" id="AMD94127.1"/>
    </source>
</evidence>
<dbReference type="Gene3D" id="3.40.630.30">
    <property type="match status" value="1"/>
</dbReference>
<reference evidence="3" key="1">
    <citation type="submission" date="2016-02" db="EMBL/GenBank/DDBJ databases">
        <authorList>
            <person name="Holder M.E."/>
            <person name="Ajami N.J."/>
            <person name="Petrosino J.F."/>
        </authorList>
    </citation>
    <scope>NUCLEOTIDE SEQUENCE [LARGE SCALE GENOMIC DNA]</scope>
    <source>
        <strain evidence="3">DSM 12838</strain>
    </source>
</reference>
<dbReference type="InterPro" id="IPR000182">
    <property type="entry name" value="GNAT_dom"/>
</dbReference>
<dbReference type="Proteomes" id="UP000063964">
    <property type="component" value="Chromosome"/>
</dbReference>
<dbReference type="KEGG" id="doa:AXF15_12810"/>
<dbReference type="STRING" id="888061.AXF15_12810"/>
<keyword evidence="3" id="KW-1185">Reference proteome</keyword>
<dbReference type="Pfam" id="PF13673">
    <property type="entry name" value="Acetyltransf_10"/>
    <property type="match status" value="1"/>
</dbReference>
<sequence length="84" mass="9067">MAGVAALRGGNHLFHLFVAPAFHRQGLARDLWEEIKKSAAPGTSEITVNSSPYAVPVYERFGFAVAGPRTEAAGIAFIPMKKRI</sequence>
<organism evidence="2 3">
    <name type="scientific">Desulfomicrobium orale DSM 12838</name>
    <dbReference type="NCBI Taxonomy" id="888061"/>
    <lineage>
        <taxon>Bacteria</taxon>
        <taxon>Pseudomonadati</taxon>
        <taxon>Thermodesulfobacteriota</taxon>
        <taxon>Desulfovibrionia</taxon>
        <taxon>Desulfovibrionales</taxon>
        <taxon>Desulfomicrobiaceae</taxon>
        <taxon>Desulfomicrobium</taxon>
    </lineage>
</organism>
<accession>A0A0X8JSF4</accession>
<name>A0A0X8JSF4_9BACT</name>
<gene>
    <name evidence="2" type="ORF">AXF15_12810</name>
</gene>
<dbReference type="PROSITE" id="PS51186">
    <property type="entry name" value="GNAT"/>
    <property type="match status" value="1"/>
</dbReference>
<dbReference type="InterPro" id="IPR052564">
    <property type="entry name" value="N-acetyltrans/Recomb-assoc"/>
</dbReference>
<proteinExistence type="predicted"/>
<evidence type="ECO:0000259" key="1">
    <source>
        <dbReference type="PROSITE" id="PS51186"/>
    </source>
</evidence>
<dbReference type="PANTHER" id="PTHR43451">
    <property type="entry name" value="ACETYLTRANSFERASE (GNAT) FAMILY PROTEIN"/>
    <property type="match status" value="1"/>
</dbReference>
<dbReference type="SUPFAM" id="SSF55729">
    <property type="entry name" value="Acyl-CoA N-acyltransferases (Nat)"/>
    <property type="match status" value="1"/>
</dbReference>
<feature type="domain" description="N-acetyltransferase" evidence="1">
    <location>
        <begin position="1"/>
        <end position="84"/>
    </location>
</feature>
<dbReference type="PANTHER" id="PTHR43451:SF1">
    <property type="entry name" value="ACETYLTRANSFERASE"/>
    <property type="match status" value="1"/>
</dbReference>
<protein>
    <recommendedName>
        <fullName evidence="1">N-acetyltransferase domain-containing protein</fullName>
    </recommendedName>
</protein>
<dbReference type="InterPro" id="IPR016181">
    <property type="entry name" value="Acyl_CoA_acyltransferase"/>
</dbReference>
<evidence type="ECO:0000313" key="3">
    <source>
        <dbReference type="Proteomes" id="UP000063964"/>
    </source>
</evidence>
<dbReference type="GO" id="GO:0016747">
    <property type="term" value="F:acyltransferase activity, transferring groups other than amino-acyl groups"/>
    <property type="evidence" value="ECO:0007669"/>
    <property type="project" value="InterPro"/>
</dbReference>